<comment type="caution">
    <text evidence="2">The sequence shown here is derived from an EMBL/GenBank/DDBJ whole genome shotgun (WGS) entry which is preliminary data.</text>
</comment>
<dbReference type="Proteomes" id="UP001596122">
    <property type="component" value="Unassembled WGS sequence"/>
</dbReference>
<organism evidence="2 3">
    <name type="scientific">Aquipuribacter nitratireducens</name>
    <dbReference type="NCBI Taxonomy" id="650104"/>
    <lineage>
        <taxon>Bacteria</taxon>
        <taxon>Bacillati</taxon>
        <taxon>Actinomycetota</taxon>
        <taxon>Actinomycetes</taxon>
        <taxon>Micrococcales</taxon>
        <taxon>Intrasporangiaceae</taxon>
        <taxon>Aquipuribacter</taxon>
    </lineage>
</organism>
<protein>
    <submittedName>
        <fullName evidence="2">PilZ domain-containing protein</fullName>
    </submittedName>
</protein>
<evidence type="ECO:0000259" key="1">
    <source>
        <dbReference type="Pfam" id="PF07238"/>
    </source>
</evidence>
<evidence type="ECO:0000313" key="3">
    <source>
        <dbReference type="Proteomes" id="UP001596122"/>
    </source>
</evidence>
<name>A0ABW0GPH6_9MICO</name>
<dbReference type="InterPro" id="IPR009875">
    <property type="entry name" value="PilZ_domain"/>
</dbReference>
<feature type="domain" description="PilZ" evidence="1">
    <location>
        <begin position="101"/>
        <end position="219"/>
    </location>
</feature>
<sequence>MSRSPAVELPRVNTPVLLTMPGVDGDVRSRLEDTWGADLVVAAVVVPGRVGVRRVGTQMTVAWAVPPRGLLELPCTLVESRQHEQPPLWVLRPVGAPRRVQRRRFVRADVVARALLAEWVDPVVPTPARPDPRAVSAPAWLVPGQVVDLCEGGARVVVPAGHVVPVEVGDRLRLTVDLPGAVVVAEAHVVASEPMTERRHQLRLWFELSDRDAEAVRREVLRRQTEARGMRES</sequence>
<dbReference type="Pfam" id="PF07238">
    <property type="entry name" value="PilZ"/>
    <property type="match status" value="1"/>
</dbReference>
<proteinExistence type="predicted"/>
<reference evidence="3" key="1">
    <citation type="journal article" date="2019" name="Int. J. Syst. Evol. Microbiol.">
        <title>The Global Catalogue of Microorganisms (GCM) 10K type strain sequencing project: providing services to taxonomists for standard genome sequencing and annotation.</title>
        <authorList>
            <consortium name="The Broad Institute Genomics Platform"/>
            <consortium name="The Broad Institute Genome Sequencing Center for Infectious Disease"/>
            <person name="Wu L."/>
            <person name="Ma J."/>
        </authorList>
    </citation>
    <scope>NUCLEOTIDE SEQUENCE [LARGE SCALE GENOMIC DNA]</scope>
    <source>
        <strain evidence="3">CCUG 43114</strain>
    </source>
</reference>
<accession>A0ABW0GPH6</accession>
<evidence type="ECO:0000313" key="2">
    <source>
        <dbReference type="EMBL" id="MFC5381524.1"/>
    </source>
</evidence>
<dbReference type="EMBL" id="JBHSLD010000009">
    <property type="protein sequence ID" value="MFC5381524.1"/>
    <property type="molecule type" value="Genomic_DNA"/>
</dbReference>
<dbReference type="RefSeq" id="WP_340269417.1">
    <property type="nucleotide sequence ID" value="NZ_JBBEOG010000004.1"/>
</dbReference>
<gene>
    <name evidence="2" type="ORF">ACFPJ6_12035</name>
</gene>
<keyword evidence="3" id="KW-1185">Reference proteome</keyword>